<evidence type="ECO:0000256" key="1">
    <source>
        <dbReference type="SAM" id="MobiDB-lite"/>
    </source>
</evidence>
<dbReference type="EMBL" id="LSSM01007337">
    <property type="protein sequence ID" value="OMJ08640.1"/>
    <property type="molecule type" value="Genomic_DNA"/>
</dbReference>
<dbReference type="Proteomes" id="UP000187429">
    <property type="component" value="Unassembled WGS sequence"/>
</dbReference>
<feature type="compositionally biased region" description="Low complexity" evidence="1">
    <location>
        <begin position="444"/>
        <end position="454"/>
    </location>
</feature>
<sequence length="666" mass="75284">MSLCFCFKLRSKDYPKDTRKNRSSINRTQYSYNTLNTTFSGKNGGSDLPALPESALIMESNTPTVNSLTLSRSLLGSNSIYSRISIPLLFDKHKKSINSKKDEISVFCSELELPTISTRQNTQLISKEAIENYQDFELINLLYNPNSDNATQDDSYSKSSLFNKSQSRKTSSKACAKSPNDKKDKNKISPKIKINGIMSEKTTDHQDGGLETNEDIENSRNAYPRFSPEENSLDLNSNLMKKNATDIKLSDIEYGTKNQDPEIRTTQKNSKIYEADSADTKLSSDDISFLINGNSFESNENNVEIEGNSKSNVSIISRKMISTSYITPQNFINTKVERHQPNSVKNDENLAGVKHNDLESRYLTTNDRTKIKNKDTFSNNVVDIPQLKAQQILNDDSDSSSQCQSDTYTNSTESIYNKIDEKWCQNKLEKPTLSNTEAKKEATSSSISSHLSNSFNNDAKKQLTNLKELKSYKKNSRSMSLQFSRKNYSVRRSLTATKLTASSKSKTSKNSTYIRNLTIRTSISLKPSRKSSIGVNNSTSYVSFGSPQHRRRKTPCIMNINKETSFPKPNVRLSKNPIKQNKLNILNHNLDPNRELIPNNSQQIYRQSDNKVAKRTLMLKTKRVSQKAGVDMIRPSFTGLNFVKNVTPTTNMLMVENVRKSSRFAV</sequence>
<keyword evidence="3" id="KW-1185">Reference proteome</keyword>
<reference evidence="3" key="1">
    <citation type="submission" date="2017-01" db="EMBL/GenBank/DDBJ databases">
        <authorList>
            <person name="Wang Y."/>
            <person name="White M."/>
            <person name="Kvist S."/>
            <person name="Moncalvo J.-M."/>
        </authorList>
    </citation>
    <scope>NUCLEOTIDE SEQUENCE [LARGE SCALE GENOMIC DNA]</scope>
    <source>
        <strain evidence="3">ID-206-W2</strain>
    </source>
</reference>
<accession>A0A1R1X200</accession>
<gene>
    <name evidence="2" type="ORF">AYI69_g10987</name>
</gene>
<feature type="region of interest" description="Disordered" evidence="1">
    <location>
        <begin position="434"/>
        <end position="454"/>
    </location>
</feature>
<comment type="caution">
    <text evidence="2">The sequence shown here is derived from an EMBL/GenBank/DDBJ whole genome shotgun (WGS) entry which is preliminary data.</text>
</comment>
<evidence type="ECO:0000313" key="3">
    <source>
        <dbReference type="Proteomes" id="UP000187429"/>
    </source>
</evidence>
<protein>
    <submittedName>
        <fullName evidence="2">Uncharacterized protein</fullName>
    </submittedName>
</protein>
<organism evidence="2 3">
    <name type="scientific">Smittium culicis</name>
    <dbReference type="NCBI Taxonomy" id="133412"/>
    <lineage>
        <taxon>Eukaryota</taxon>
        <taxon>Fungi</taxon>
        <taxon>Fungi incertae sedis</taxon>
        <taxon>Zoopagomycota</taxon>
        <taxon>Kickxellomycotina</taxon>
        <taxon>Harpellomycetes</taxon>
        <taxon>Harpellales</taxon>
        <taxon>Legeriomycetaceae</taxon>
        <taxon>Smittium</taxon>
    </lineage>
</organism>
<dbReference type="OrthoDB" id="5655626at2759"/>
<evidence type="ECO:0000313" key="2">
    <source>
        <dbReference type="EMBL" id="OMJ08640.1"/>
    </source>
</evidence>
<name>A0A1R1X200_9FUNG</name>
<feature type="compositionally biased region" description="Polar residues" evidence="1">
    <location>
        <begin position="150"/>
        <end position="165"/>
    </location>
</feature>
<feature type="region of interest" description="Disordered" evidence="1">
    <location>
        <begin position="150"/>
        <end position="191"/>
    </location>
</feature>
<proteinExistence type="predicted"/>
<dbReference type="AlphaFoldDB" id="A0A1R1X200"/>